<keyword evidence="2" id="KW-1185">Reference proteome</keyword>
<dbReference type="AlphaFoldDB" id="A0A098G9H3"/>
<organism evidence="1 2">
    <name type="scientific">Legionella fallonii LLAP-10</name>
    <dbReference type="NCBI Taxonomy" id="1212491"/>
    <lineage>
        <taxon>Bacteria</taxon>
        <taxon>Pseudomonadati</taxon>
        <taxon>Pseudomonadota</taxon>
        <taxon>Gammaproteobacteria</taxon>
        <taxon>Legionellales</taxon>
        <taxon>Legionellaceae</taxon>
        <taxon>Legionella</taxon>
    </lineage>
</organism>
<dbReference type="EMBL" id="LN614827">
    <property type="protein sequence ID" value="CEG58120.1"/>
    <property type="molecule type" value="Genomic_DNA"/>
</dbReference>
<dbReference type="SUPFAM" id="SSF49464">
    <property type="entry name" value="Carboxypeptidase regulatory domain-like"/>
    <property type="match status" value="1"/>
</dbReference>
<dbReference type="RefSeq" id="WP_052673963.1">
    <property type="nucleotide sequence ID" value="NZ_LN614827.1"/>
</dbReference>
<dbReference type="KEGG" id="lfa:LFA_2755"/>
<dbReference type="InterPro" id="IPR008969">
    <property type="entry name" value="CarboxyPept-like_regulatory"/>
</dbReference>
<evidence type="ECO:0000313" key="1">
    <source>
        <dbReference type="EMBL" id="CEG58120.1"/>
    </source>
</evidence>
<dbReference type="Proteomes" id="UP000032430">
    <property type="component" value="Chromosome I"/>
</dbReference>
<name>A0A098G9H3_9GAMM</name>
<dbReference type="OrthoDB" id="5634787at2"/>
<dbReference type="HOGENOM" id="CLU_1037440_0_0_6"/>
<evidence type="ECO:0000313" key="2">
    <source>
        <dbReference type="Proteomes" id="UP000032430"/>
    </source>
</evidence>
<gene>
    <name evidence="1" type="ORF">LFA_2755</name>
</gene>
<protein>
    <recommendedName>
        <fullName evidence="3">Carboxypeptidase regulatory-like domain-containing protein</fullName>
    </recommendedName>
</protein>
<accession>A0A098G9H3</accession>
<reference evidence="2" key="1">
    <citation type="submission" date="2014-09" db="EMBL/GenBank/DDBJ databases">
        <authorList>
            <person name="Gomez-Valero L."/>
        </authorList>
    </citation>
    <scope>NUCLEOTIDE SEQUENCE [LARGE SCALE GENOMIC DNA]</scope>
    <source>
        <strain evidence="2">ATCC700992</strain>
    </source>
</reference>
<evidence type="ECO:0008006" key="3">
    <source>
        <dbReference type="Google" id="ProtNLM"/>
    </source>
</evidence>
<proteinExistence type="predicted"/>
<sequence>MKKETEKKETALVSGVAHSYATGWPINGATITVIEDETIKLTTDSAGKFGPFEYPIGQPITLVFEKTGSLWSGYKTTQTSTMIVTSEGFNNKDYLKNITFQVPSNIVYKFLFLAMGVTENPELCQIATTVTALNKTIEDIPQGIAGVTVEITPKIDKNPFYFGTVPILDITNPFVRTLSATTMDGGVAFLNVPEGKYVLEARKEGMTFSQVEIQARKGVLVNASPQRGLTQQQEFKPNSYVFFQPADATENICISDEYQGTFALDRNH</sequence>